<reference evidence="4 5" key="1">
    <citation type="submission" date="2017-11" db="EMBL/GenBank/DDBJ databases">
        <title>De-novo sequencing of pomegranate (Punica granatum L.) genome.</title>
        <authorList>
            <person name="Akparov Z."/>
            <person name="Amiraslanov A."/>
            <person name="Hajiyeva S."/>
            <person name="Abbasov M."/>
            <person name="Kaur K."/>
            <person name="Hamwieh A."/>
            <person name="Solovyev V."/>
            <person name="Salamov A."/>
            <person name="Braich B."/>
            <person name="Kosarev P."/>
            <person name="Mahmoud A."/>
            <person name="Hajiyev E."/>
            <person name="Babayeva S."/>
            <person name="Izzatullayeva V."/>
            <person name="Mammadov A."/>
            <person name="Mammadov A."/>
            <person name="Sharifova S."/>
            <person name="Ojaghi J."/>
            <person name="Eynullazada K."/>
            <person name="Bayramov B."/>
            <person name="Abdulazimova A."/>
            <person name="Shahmuradov I."/>
        </authorList>
    </citation>
    <scope>NUCLEOTIDE SEQUENCE [LARGE SCALE GENOMIC DNA]</scope>
    <source>
        <strain evidence="5">cv. AG2017</strain>
        <tissue evidence="4">Leaf</tissue>
    </source>
</reference>
<comment type="caution">
    <text evidence="4">The sequence shown here is derived from an EMBL/GenBank/DDBJ whole genome shotgun (WGS) entry which is preliminary data.</text>
</comment>
<comment type="similarity">
    <text evidence="1">Belongs to the PPR family. P subfamily.</text>
</comment>
<gene>
    <name evidence="4" type="ORF">CRG98_025198</name>
</gene>
<organism evidence="4 5">
    <name type="scientific">Punica granatum</name>
    <name type="common">Pomegranate</name>
    <dbReference type="NCBI Taxonomy" id="22663"/>
    <lineage>
        <taxon>Eukaryota</taxon>
        <taxon>Viridiplantae</taxon>
        <taxon>Streptophyta</taxon>
        <taxon>Embryophyta</taxon>
        <taxon>Tracheophyta</taxon>
        <taxon>Spermatophyta</taxon>
        <taxon>Magnoliopsida</taxon>
        <taxon>eudicotyledons</taxon>
        <taxon>Gunneridae</taxon>
        <taxon>Pentapetalae</taxon>
        <taxon>rosids</taxon>
        <taxon>malvids</taxon>
        <taxon>Myrtales</taxon>
        <taxon>Lythraceae</taxon>
        <taxon>Punica</taxon>
    </lineage>
</organism>
<evidence type="ECO:0000256" key="3">
    <source>
        <dbReference type="PROSITE-ProRule" id="PRU00708"/>
    </source>
</evidence>
<feature type="repeat" description="PPR" evidence="3">
    <location>
        <begin position="471"/>
        <end position="505"/>
    </location>
</feature>
<dbReference type="SUPFAM" id="SSF48452">
    <property type="entry name" value="TPR-like"/>
    <property type="match status" value="1"/>
</dbReference>
<feature type="repeat" description="PPR" evidence="3">
    <location>
        <begin position="296"/>
        <end position="330"/>
    </location>
</feature>
<proteinExistence type="inferred from homology"/>
<evidence type="ECO:0000256" key="1">
    <source>
        <dbReference type="ARBA" id="ARBA00007626"/>
    </source>
</evidence>
<evidence type="ECO:0000313" key="5">
    <source>
        <dbReference type="Proteomes" id="UP000233551"/>
    </source>
</evidence>
<feature type="repeat" description="PPR" evidence="3">
    <location>
        <begin position="401"/>
        <end position="435"/>
    </location>
</feature>
<feature type="repeat" description="PPR" evidence="3">
    <location>
        <begin position="506"/>
        <end position="540"/>
    </location>
</feature>
<evidence type="ECO:0000313" key="4">
    <source>
        <dbReference type="EMBL" id="PKI54411.1"/>
    </source>
</evidence>
<evidence type="ECO:0008006" key="6">
    <source>
        <dbReference type="Google" id="ProtNLM"/>
    </source>
</evidence>
<sequence>MSSPMASRASASLGAGALSHNNFKSWCSTNFVFYTTWYGPPSPAHQHQEEDPATLSALSEAIKTSFSVAEADPLLALPSPSYSHSHSLLKLLPSLTPHHIIDLINLNPHNLPPFSLLSFLNYLSSSSHPTVRLSPLTYCTMAHSLSSHLMFPHAQSLLNFLVSRKGNNSASSLFHSLLRSRPRSPSSPPRSAFVFEALIVAYTDFGLLPDAIQSFRLSKKHNLPIPFRACRHLLDRMLKTSSPEAASEFHKEILDSGYPPSVYSFNLLMHRFCKVGKTKNAQILFDGMAEWGLAPTAVSFNTLISGYCRAGDLEEALRLKGVMEERGVCPDVFTFTGLISGMCKESRLDDANQLFQEMRDRDLAPSDVTFTALIDGHCKNGRIPFALDIYQQMLRAGLGPDLVTYNTLINGHCRAGDLKSARKLVGEMIVMGLKPDKITYTTLIDGCCREGDIESALKYGQQMVGEGIEFDHVAFTALISGLCREGQIVDAERTLREMLKAGIEPDNATYTMVIDGFCKKGDSRMGMKILKEMQRDGHKPGVVTYNALMNGFCKQGQMKNAGMLLDAMLNVGVVPDDITYNILLEGQRKHGNSINFDKLIRNEKGVVQDYASYTALRGLHSKHLGLSLFCSLVAGAFPGMPNWSAPGMLLARLIGSLAPFLASLDWLVPLVFLGLDYWSNLVARLRDWFTEHEDLFLVYRGPCVTAEDFDRNFG</sequence>
<feature type="repeat" description="PPR" evidence="3">
    <location>
        <begin position="366"/>
        <end position="400"/>
    </location>
</feature>
<keyword evidence="5" id="KW-1185">Reference proteome</keyword>
<dbReference type="Proteomes" id="UP000233551">
    <property type="component" value="Unassembled WGS sequence"/>
</dbReference>
<dbReference type="PROSITE" id="PS51375">
    <property type="entry name" value="PPR"/>
    <property type="match status" value="9"/>
</dbReference>
<name>A0A2I0JDT8_PUNGR</name>
<dbReference type="STRING" id="22663.A0A2I0JDT8"/>
<dbReference type="NCBIfam" id="TIGR00756">
    <property type="entry name" value="PPR"/>
    <property type="match status" value="8"/>
</dbReference>
<dbReference type="InterPro" id="IPR011990">
    <property type="entry name" value="TPR-like_helical_dom_sf"/>
</dbReference>
<feature type="repeat" description="PPR" evidence="3">
    <location>
        <begin position="331"/>
        <end position="365"/>
    </location>
</feature>
<dbReference type="EMBL" id="PGOL01001783">
    <property type="protein sequence ID" value="PKI54411.1"/>
    <property type="molecule type" value="Genomic_DNA"/>
</dbReference>
<evidence type="ECO:0000256" key="2">
    <source>
        <dbReference type="ARBA" id="ARBA00022737"/>
    </source>
</evidence>
<dbReference type="AlphaFoldDB" id="A0A2I0JDT8"/>
<dbReference type="PANTHER" id="PTHR47447:SF22">
    <property type="entry name" value="TETRATRICOPEPTIDE-LIKE HELICAL DOMAIN SUPERFAMILY"/>
    <property type="match status" value="1"/>
</dbReference>
<accession>A0A2I0JDT8</accession>
<feature type="repeat" description="PPR" evidence="3">
    <location>
        <begin position="261"/>
        <end position="295"/>
    </location>
</feature>
<dbReference type="Pfam" id="PF13041">
    <property type="entry name" value="PPR_2"/>
    <property type="match status" value="4"/>
</dbReference>
<keyword evidence="2" id="KW-0677">Repeat</keyword>
<dbReference type="InterPro" id="IPR002885">
    <property type="entry name" value="PPR_rpt"/>
</dbReference>
<dbReference type="Pfam" id="PF01535">
    <property type="entry name" value="PPR"/>
    <property type="match status" value="2"/>
</dbReference>
<feature type="repeat" description="PPR" evidence="3">
    <location>
        <begin position="541"/>
        <end position="575"/>
    </location>
</feature>
<feature type="repeat" description="PPR" evidence="3">
    <location>
        <begin position="436"/>
        <end position="470"/>
    </location>
</feature>
<protein>
    <recommendedName>
        <fullName evidence="6">Pentatricopeptide repeat-containing protein At1g09680</fullName>
    </recommendedName>
</protein>
<dbReference type="PANTHER" id="PTHR47447">
    <property type="entry name" value="OS03G0856100 PROTEIN"/>
    <property type="match status" value="1"/>
</dbReference>
<dbReference type="Gene3D" id="1.25.40.10">
    <property type="entry name" value="Tetratricopeptide repeat domain"/>
    <property type="match status" value="4"/>
</dbReference>